<keyword evidence="3 4" id="KW-0406">Ion transport</keyword>
<dbReference type="GeneID" id="11138329"/>
<gene>
    <name evidence="4" type="primary">atpD</name>
    <name evidence="6" type="ordered locus">Pyrfu_1986</name>
</gene>
<dbReference type="GO" id="GO:0046933">
    <property type="term" value="F:proton-transporting ATP synthase activity, rotational mechanism"/>
    <property type="evidence" value="ECO:0007669"/>
    <property type="project" value="UniProtKB-UniRule"/>
</dbReference>
<dbReference type="HOGENOM" id="CLU_069688_2_2_2"/>
<comment type="subcellular location">
    <subcellularLocation>
        <location evidence="4">Cell membrane</location>
        <topology evidence="4">Peripheral membrane protein</topology>
    </subcellularLocation>
</comment>
<dbReference type="InterPro" id="IPR002699">
    <property type="entry name" value="V_ATPase_D"/>
</dbReference>
<keyword evidence="4" id="KW-0066">ATP synthesis</keyword>
<keyword evidence="4" id="KW-0375">Hydrogen ion transport</keyword>
<evidence type="ECO:0000256" key="5">
    <source>
        <dbReference type="SAM" id="Coils"/>
    </source>
</evidence>
<dbReference type="KEGG" id="pfm:Pyrfu_1986"/>
<dbReference type="Gene3D" id="1.10.287.3240">
    <property type="match status" value="1"/>
</dbReference>
<dbReference type="Pfam" id="PF01813">
    <property type="entry name" value="ATP-synt_D"/>
    <property type="match status" value="1"/>
</dbReference>
<dbReference type="Proteomes" id="UP000001037">
    <property type="component" value="Chromosome"/>
</dbReference>
<dbReference type="GO" id="GO:0046961">
    <property type="term" value="F:proton-transporting ATPase activity, rotational mechanism"/>
    <property type="evidence" value="ECO:0007669"/>
    <property type="project" value="InterPro"/>
</dbReference>
<evidence type="ECO:0000256" key="3">
    <source>
        <dbReference type="ARBA" id="ARBA00023065"/>
    </source>
</evidence>
<evidence type="ECO:0000256" key="4">
    <source>
        <dbReference type="HAMAP-Rule" id="MF_00271"/>
    </source>
</evidence>
<dbReference type="STRING" id="694429.Pyrfu_1986"/>
<keyword evidence="5" id="KW-0175">Coiled coil</keyword>
<evidence type="ECO:0000313" key="7">
    <source>
        <dbReference type="Proteomes" id="UP000001037"/>
    </source>
</evidence>
<dbReference type="EMBL" id="CP002838">
    <property type="protein sequence ID" value="AEM39839.1"/>
    <property type="molecule type" value="Genomic_DNA"/>
</dbReference>
<dbReference type="OrthoDB" id="117390at2157"/>
<comment type="subunit">
    <text evidence="4">Has multiple subunits with at least A(3), B(3), C, D, E, F, H, I and proteolipid K(x).</text>
</comment>
<name>G0EDN5_PYRF1</name>
<dbReference type="eggNOG" id="arCOG04101">
    <property type="taxonomic scope" value="Archaea"/>
</dbReference>
<dbReference type="HAMAP" id="MF_00271">
    <property type="entry name" value="ATP_synth_D_arch"/>
    <property type="match status" value="1"/>
</dbReference>
<dbReference type="GO" id="GO:0005524">
    <property type="term" value="F:ATP binding"/>
    <property type="evidence" value="ECO:0007669"/>
    <property type="project" value="UniProtKB-UniRule"/>
</dbReference>
<dbReference type="InParanoid" id="G0EDN5"/>
<keyword evidence="2 4" id="KW-0813">Transport</keyword>
<dbReference type="PANTHER" id="PTHR11671">
    <property type="entry name" value="V-TYPE ATP SYNTHASE SUBUNIT D"/>
    <property type="match status" value="1"/>
</dbReference>
<keyword evidence="4" id="KW-1003">Cell membrane</keyword>
<evidence type="ECO:0000313" key="6">
    <source>
        <dbReference type="EMBL" id="AEM39839.1"/>
    </source>
</evidence>
<comment type="similarity">
    <text evidence="1 4">Belongs to the V-ATPase D subunit family.</text>
</comment>
<dbReference type="RefSeq" id="WP_014027516.1">
    <property type="nucleotide sequence ID" value="NC_015931.1"/>
</dbReference>
<keyword evidence="7" id="KW-1185">Reference proteome</keyword>
<reference evidence="6 7" key="1">
    <citation type="journal article" date="2011" name="Stand. Genomic Sci.">
        <title>Complete genome sequence of the hyperthermophilic chemolithoautotroph Pyrolobus fumarii type strain (1A).</title>
        <authorList>
            <person name="Anderson I."/>
            <person name="Goker M."/>
            <person name="Nolan M."/>
            <person name="Lucas S."/>
            <person name="Hammon N."/>
            <person name="Deshpande S."/>
            <person name="Cheng J.F."/>
            <person name="Tapia R."/>
            <person name="Han C."/>
            <person name="Goodwin L."/>
            <person name="Pitluck S."/>
            <person name="Huntemann M."/>
            <person name="Liolios K."/>
            <person name="Ivanova N."/>
            <person name="Pagani I."/>
            <person name="Mavromatis K."/>
            <person name="Ovchinikova G."/>
            <person name="Pati A."/>
            <person name="Chen A."/>
            <person name="Palaniappan K."/>
            <person name="Land M."/>
            <person name="Hauser L."/>
            <person name="Brambilla E.M."/>
            <person name="Huber H."/>
            <person name="Yasawong M."/>
            <person name="Rohde M."/>
            <person name="Spring S."/>
            <person name="Abt B."/>
            <person name="Sikorski J."/>
            <person name="Wirth R."/>
            <person name="Detter J.C."/>
            <person name="Woyke T."/>
            <person name="Bristow J."/>
            <person name="Eisen J.A."/>
            <person name="Markowitz V."/>
            <person name="Hugenholtz P."/>
            <person name="Kyrpides N.C."/>
            <person name="Klenk H.P."/>
            <person name="Lapidus A."/>
        </authorList>
    </citation>
    <scope>NUCLEOTIDE SEQUENCE [LARGE SCALE GENOMIC DNA]</scope>
    <source>
        <strain evidence="7">DSM 11204 / 1A</strain>
    </source>
</reference>
<sequence length="211" mass="25144">MALERKVLPTKINLIRLRREYRAIRRIRRVLEEKRDVLLLYIRQSIDEYEESYKKVSEALMRAYEEFMMASAEAGFDPIHAFARTVSPELRVDIQERVLFAVRVPALNLKHETIPKVLPSPLRTVPRLVFARKLLIEGLESMLKLAETEIALRKLINELRETQRLINAIDNQIIPRYEKTIKYIKLVLDERMREEVIRLKMLKRKLAVKRR</sequence>
<protein>
    <recommendedName>
        <fullName evidence="4">A-type ATP synthase subunit D</fullName>
    </recommendedName>
</protein>
<dbReference type="GO" id="GO:0005886">
    <property type="term" value="C:plasma membrane"/>
    <property type="evidence" value="ECO:0007669"/>
    <property type="project" value="UniProtKB-SubCell"/>
</dbReference>
<feature type="coiled-coil region" evidence="5">
    <location>
        <begin position="145"/>
        <end position="172"/>
    </location>
</feature>
<organism evidence="6 7">
    <name type="scientific">Pyrolobus fumarii (strain DSM 11204 / 1A)</name>
    <dbReference type="NCBI Taxonomy" id="694429"/>
    <lineage>
        <taxon>Archaea</taxon>
        <taxon>Thermoproteota</taxon>
        <taxon>Thermoprotei</taxon>
        <taxon>Desulfurococcales</taxon>
        <taxon>Pyrodictiaceae</taxon>
        <taxon>Pyrolobus</taxon>
    </lineage>
</organism>
<feature type="coiled-coil region" evidence="5">
    <location>
        <begin position="14"/>
        <end position="66"/>
    </location>
</feature>
<dbReference type="NCBIfam" id="NF001544">
    <property type="entry name" value="PRK00373.1-3"/>
    <property type="match status" value="1"/>
</dbReference>
<dbReference type="GO" id="GO:0042777">
    <property type="term" value="P:proton motive force-driven plasma membrane ATP synthesis"/>
    <property type="evidence" value="ECO:0007669"/>
    <property type="project" value="UniProtKB-UniRule"/>
</dbReference>
<dbReference type="NCBIfam" id="TIGR00309">
    <property type="entry name" value="V_ATPase_subD"/>
    <property type="match status" value="1"/>
</dbReference>
<proteinExistence type="inferred from homology"/>
<evidence type="ECO:0000256" key="2">
    <source>
        <dbReference type="ARBA" id="ARBA00022448"/>
    </source>
</evidence>
<evidence type="ECO:0000256" key="1">
    <source>
        <dbReference type="ARBA" id="ARBA00005850"/>
    </source>
</evidence>
<keyword evidence="4" id="KW-0472">Membrane</keyword>
<comment type="function">
    <text evidence="4">Component of the A-type ATP synthase that produces ATP from ADP in the presence of a proton gradient across the membrane.</text>
</comment>
<dbReference type="AlphaFoldDB" id="G0EDN5"/>
<dbReference type="FunCoup" id="G0EDN5">
    <property type="interactions" value="160"/>
</dbReference>
<accession>G0EDN5</accession>